<sequence length="76" mass="7828">QAGAATRLAQLKASFGQNLVNAFGNCLLLNLLGARYDDGFHVPGFVLALHVGGHGAQVLDARVGAAADENIVDLLT</sequence>
<dbReference type="AlphaFoldDB" id="A0A699VNA4"/>
<feature type="non-terminal residue" evidence="1">
    <location>
        <position position="1"/>
    </location>
</feature>
<dbReference type="EMBL" id="BKCJ011464708">
    <property type="protein sequence ID" value="GFD35910.1"/>
    <property type="molecule type" value="Genomic_DNA"/>
</dbReference>
<gene>
    <name evidence="1" type="ORF">Tci_907879</name>
</gene>
<proteinExistence type="predicted"/>
<accession>A0A699VNA4</accession>
<organism evidence="1">
    <name type="scientific">Tanacetum cinerariifolium</name>
    <name type="common">Dalmatian daisy</name>
    <name type="synonym">Chrysanthemum cinerariifolium</name>
    <dbReference type="NCBI Taxonomy" id="118510"/>
    <lineage>
        <taxon>Eukaryota</taxon>
        <taxon>Viridiplantae</taxon>
        <taxon>Streptophyta</taxon>
        <taxon>Embryophyta</taxon>
        <taxon>Tracheophyta</taxon>
        <taxon>Spermatophyta</taxon>
        <taxon>Magnoliopsida</taxon>
        <taxon>eudicotyledons</taxon>
        <taxon>Gunneridae</taxon>
        <taxon>Pentapetalae</taxon>
        <taxon>asterids</taxon>
        <taxon>campanulids</taxon>
        <taxon>Asterales</taxon>
        <taxon>Asteraceae</taxon>
        <taxon>Asteroideae</taxon>
        <taxon>Anthemideae</taxon>
        <taxon>Anthemidinae</taxon>
        <taxon>Tanacetum</taxon>
    </lineage>
</organism>
<comment type="caution">
    <text evidence="1">The sequence shown here is derived from an EMBL/GenBank/DDBJ whole genome shotgun (WGS) entry which is preliminary data.</text>
</comment>
<reference evidence="1" key="1">
    <citation type="journal article" date="2019" name="Sci. Rep.">
        <title>Draft genome of Tanacetum cinerariifolium, the natural source of mosquito coil.</title>
        <authorList>
            <person name="Yamashiro T."/>
            <person name="Shiraishi A."/>
            <person name="Satake H."/>
            <person name="Nakayama K."/>
        </authorList>
    </citation>
    <scope>NUCLEOTIDE SEQUENCE</scope>
</reference>
<evidence type="ECO:0000313" key="1">
    <source>
        <dbReference type="EMBL" id="GFD35910.1"/>
    </source>
</evidence>
<protein>
    <submittedName>
        <fullName evidence="1">Uncharacterized protein</fullName>
    </submittedName>
</protein>
<name>A0A699VNA4_TANCI</name>